<organism evidence="2 3">
    <name type="scientific">Ralstonia phage RSJ5</name>
    <dbReference type="NCBI Taxonomy" id="1538364"/>
    <lineage>
        <taxon>Viruses</taxon>
        <taxon>Duplodnaviria</taxon>
        <taxon>Heunggongvirae</taxon>
        <taxon>Uroviricota</taxon>
        <taxon>Caudoviricetes</taxon>
        <taxon>Autographivirales</taxon>
        <taxon>Autonotataviridae</taxon>
        <taxon>Risjevirus</taxon>
        <taxon>Risjevirus RSJ5</taxon>
    </lineage>
</organism>
<name>A0A077KTI9_9CAUD</name>
<dbReference type="GeneID" id="26644286"/>
<feature type="region of interest" description="Disordered" evidence="1">
    <location>
        <begin position="246"/>
        <end position="283"/>
    </location>
</feature>
<dbReference type="EMBL" id="AB983711">
    <property type="protein sequence ID" value="BAP34912.1"/>
    <property type="molecule type" value="Genomic_DNA"/>
</dbReference>
<feature type="compositionally biased region" description="Basic and acidic residues" evidence="1">
    <location>
        <begin position="257"/>
        <end position="269"/>
    </location>
</feature>
<proteinExistence type="predicted"/>
<keyword evidence="3" id="KW-1185">Reference proteome</keyword>
<evidence type="ECO:0000256" key="1">
    <source>
        <dbReference type="SAM" id="MobiDB-lite"/>
    </source>
</evidence>
<evidence type="ECO:0000313" key="2">
    <source>
        <dbReference type="EMBL" id="BAP34912.1"/>
    </source>
</evidence>
<dbReference type="OrthoDB" id="17823at10239"/>
<reference evidence="2 3" key="1">
    <citation type="submission" date="2014-08" db="EMBL/GenBank/DDBJ databases">
        <title>Isolation and characterization of bacteriophages infecting R. solanacearum from Thailand.</title>
        <authorList>
            <person name="Narulita E."/>
            <person name="Kawasaki T."/>
            <person name="Fujie M."/>
            <person name="Yamada T."/>
        </authorList>
    </citation>
    <scope>NUCLEOTIDE SEQUENCE [LARGE SCALE GENOMIC DNA]</scope>
</reference>
<dbReference type="Proteomes" id="UP000203427">
    <property type="component" value="Segment"/>
</dbReference>
<accession>A0A077KTI9</accession>
<sequence>MTQLNDKLAAKIAEAAKTGPNMNESSAGGGGTYTLPEEGIARARLVGYYEVGDHEKKFDGKVIGYKPYVELVFELSGPKHPPIKTANGDEYPQRMTVREMLSLSEKAHFFKLFTQLNYAGDVTHAAQLLGRPFLVRVFHYESTVDGKTTKKASLRGKSGYQISGPKVQDPISGDFIDVPVEPPKSELKAFIWDLADMEDWKAIYIDGWYEEPKDGKPGRSKNVIQEKIMRAKNWPKHPLFAQLRAGGAAADIPEPEVPARNEAKNEAAEANRATGDDPLAGIA</sequence>
<protein>
    <submittedName>
        <fullName evidence="2">Uncharacterized protein</fullName>
    </submittedName>
</protein>
<evidence type="ECO:0000313" key="3">
    <source>
        <dbReference type="Proteomes" id="UP000203427"/>
    </source>
</evidence>
<dbReference type="KEGG" id="vg:26644286"/>
<dbReference type="RefSeq" id="YP_009218110.1">
    <property type="nucleotide sequence ID" value="NC_029007.1"/>
</dbReference>